<reference evidence="1 2" key="1">
    <citation type="submission" date="2020-03" db="EMBL/GenBank/DDBJ databases">
        <title>Soil Listeria distribution.</title>
        <authorList>
            <person name="Liao J."/>
            <person name="Wiedmann M."/>
        </authorList>
    </citation>
    <scope>NUCLEOTIDE SEQUENCE [LARGE SCALE GENOMIC DNA]</scope>
    <source>
        <strain evidence="1 2">FSL L7-0149</strain>
    </source>
</reference>
<sequence>MKSTMEKWRYLVKEESLFLFMKAASRFSLECIKKSKLEIMPEIHF</sequence>
<gene>
    <name evidence="1" type="ORF">HCB35_16660</name>
</gene>
<proteinExistence type="predicted"/>
<dbReference type="Proteomes" id="UP000553016">
    <property type="component" value="Unassembled WGS sequence"/>
</dbReference>
<evidence type="ECO:0000313" key="1">
    <source>
        <dbReference type="EMBL" id="MBC2242109.1"/>
    </source>
</evidence>
<organism evidence="1 2">
    <name type="scientific">Listeria booriae</name>
    <dbReference type="NCBI Taxonomy" id="1552123"/>
    <lineage>
        <taxon>Bacteria</taxon>
        <taxon>Bacillati</taxon>
        <taxon>Bacillota</taxon>
        <taxon>Bacilli</taxon>
        <taxon>Bacillales</taxon>
        <taxon>Listeriaceae</taxon>
        <taxon>Listeria</taxon>
    </lineage>
</organism>
<protein>
    <submittedName>
        <fullName evidence="1">Uncharacterized protein</fullName>
    </submittedName>
</protein>
<dbReference type="EMBL" id="JAARZA010000009">
    <property type="protein sequence ID" value="MBC2242109.1"/>
    <property type="molecule type" value="Genomic_DNA"/>
</dbReference>
<evidence type="ECO:0000313" key="2">
    <source>
        <dbReference type="Proteomes" id="UP000553016"/>
    </source>
</evidence>
<comment type="caution">
    <text evidence="1">The sequence shown here is derived from an EMBL/GenBank/DDBJ whole genome shotgun (WGS) entry which is preliminary data.</text>
</comment>
<dbReference type="AlphaFoldDB" id="A0A841XGG5"/>
<accession>A0A841XGG5</accession>
<name>A0A841XGG5_9LIST</name>
<dbReference type="RefSeq" id="WP_185354037.1">
    <property type="nucleotide sequence ID" value="NZ_JAAROI010000016.1"/>
</dbReference>